<dbReference type="AlphaFoldDB" id="A0A507DQ49"/>
<organism evidence="2 3">
    <name type="scientific">Powellomyces hirtus</name>
    <dbReference type="NCBI Taxonomy" id="109895"/>
    <lineage>
        <taxon>Eukaryota</taxon>
        <taxon>Fungi</taxon>
        <taxon>Fungi incertae sedis</taxon>
        <taxon>Chytridiomycota</taxon>
        <taxon>Chytridiomycota incertae sedis</taxon>
        <taxon>Chytridiomycetes</taxon>
        <taxon>Spizellomycetales</taxon>
        <taxon>Powellomycetaceae</taxon>
        <taxon>Powellomyces</taxon>
    </lineage>
</organism>
<gene>
    <name evidence="2" type="ORF">PhCBS80983_g06200</name>
</gene>
<evidence type="ECO:0000313" key="2">
    <source>
        <dbReference type="EMBL" id="TPX53733.1"/>
    </source>
</evidence>
<protein>
    <submittedName>
        <fullName evidence="2">Uncharacterized protein</fullName>
    </submittedName>
</protein>
<dbReference type="EMBL" id="QEAQ01000200">
    <property type="protein sequence ID" value="TPX53733.1"/>
    <property type="molecule type" value="Genomic_DNA"/>
</dbReference>
<keyword evidence="3" id="KW-1185">Reference proteome</keyword>
<feature type="compositionally biased region" description="Acidic residues" evidence="1">
    <location>
        <begin position="884"/>
        <end position="894"/>
    </location>
</feature>
<dbReference type="Proteomes" id="UP000318582">
    <property type="component" value="Unassembled WGS sequence"/>
</dbReference>
<accession>A0A507DQ49</accession>
<feature type="region of interest" description="Disordered" evidence="1">
    <location>
        <begin position="879"/>
        <end position="914"/>
    </location>
</feature>
<name>A0A507DQ49_9FUNG</name>
<feature type="compositionally biased region" description="Polar residues" evidence="1">
    <location>
        <begin position="902"/>
        <end position="914"/>
    </location>
</feature>
<sequence>MDVTALNNGTPVTGAKNTYLGLESIIQSLTVKAAGETVVKIDNYPLYCAQEYKNMNVGNKKLLQQMTGYGNVDVFQTNSTVSTNFHPVIGFFHPENSGFFPVWALPNQSLELVIVLSDPSTVFTDGLVNELQVSNVRVILPYITPPPQVVINATRAIADGKSIFYDYTRSTQTENASSGGLRNTYQLHMSGVRSLAGFTASFIDDDVLADPSKDKALAFGSQNLREWRMSLGPNLTIPSGVQGFTHSPTDKTTLLVTQLSMNDFTQLGDLDISFADYDAKQFSFGYGFQSKDESSHAALSFEGNMKGFSEDAKITGFDSGEFKKVSNANGELLVNDVSATEPLTTQTGETGIANLSLEFNEADLKVVDGSLNVIPIEENGLSLFTDGSLDVSEETGLLSVVKEEVHLPLVRDGTGIKLQHDESLKVTHGMLSVDMSDPLYMNMESKLSLDHDTSLRVDGEGRLGVVTDFIKQSVQVEEPLEKRVEDNVIKLAYGRGLKVEDGELVNNTDEVLKPLGALHTGGLLDMGMDELTELGYDALADLTDEIPDTDITLIRLRTSDDFTQKNTLASFGGKALAIRSKGNQKIPFYGVFDGFNVSDRFEYNDTLSTLSVPRVKLTTSFNPDSNEAVTQNYVSQFIQAGEATDLTPETNNRRQVNIRRDATLQIDGANNLGVNVEPLVDGKTLRIVNGKISNDMTYQAGNGGLKIENQNQVKLAPTVSGLVTFDGNNTFGDNLTVQSPLTRTENALGLDLSAMIDNDTLQINSGKIVGSLYHFGDGFSVDTQLDGHNTVQMELEGSEHIQVQGNKISTTLKPYTAGQNVTISNNTISVNIPEEQDYSAGAGLSLMGRTFVNNLSITGGSGVVVTGSATTGYYISSTLKQDKDDDEDEKEEDSEDKHQTDNSETVQTNTNVNGTYTPISTVTFLTARVGTAESTISSLQTSKQNIISISSGLTLTGSTLGYDSSILGTKASVDALTTRVGAAESNISSLQTTKQNNVSVTTGLTLTGSTLGYDTSVIGTKASVDALTTRVGTSESNISSRQTSKEPSLTIGTGLTRTGATLSVNAAQPTITSVGTLTSLTVSGNANLNASSSTLTVGVANGTINLGDPGNASGKIQSDPNHAYYPRINYAGVGKAAFYAYGDMEFYNGGLIAAQTVKMTIQASGTVAIAKDLQVHGGINIPFTGHIGLDIGAGDGIIRAISKVVRIGTSGGNSILDIFDGGVVVNSGNLTVATAPTLVESPR</sequence>
<evidence type="ECO:0000256" key="1">
    <source>
        <dbReference type="SAM" id="MobiDB-lite"/>
    </source>
</evidence>
<evidence type="ECO:0000313" key="3">
    <source>
        <dbReference type="Proteomes" id="UP000318582"/>
    </source>
</evidence>
<comment type="caution">
    <text evidence="2">The sequence shown here is derived from an EMBL/GenBank/DDBJ whole genome shotgun (WGS) entry which is preliminary data.</text>
</comment>
<reference evidence="2 3" key="1">
    <citation type="journal article" date="2019" name="Sci. Rep.">
        <title>Comparative genomics of chytrid fungi reveal insights into the obligate biotrophic and pathogenic lifestyle of Synchytrium endobioticum.</title>
        <authorList>
            <person name="van de Vossenberg B.T.L.H."/>
            <person name="Warris S."/>
            <person name="Nguyen H.D.T."/>
            <person name="van Gent-Pelzer M.P.E."/>
            <person name="Joly D.L."/>
            <person name="van de Geest H.C."/>
            <person name="Bonants P.J.M."/>
            <person name="Smith D.S."/>
            <person name="Levesque C.A."/>
            <person name="van der Lee T.A.J."/>
        </authorList>
    </citation>
    <scope>NUCLEOTIDE SEQUENCE [LARGE SCALE GENOMIC DNA]</scope>
    <source>
        <strain evidence="2 3">CBS 809.83</strain>
    </source>
</reference>
<proteinExistence type="predicted"/>